<evidence type="ECO:0000256" key="12">
    <source>
        <dbReference type="HAMAP-Rule" id="MF_00038"/>
    </source>
</evidence>
<keyword evidence="9 12" id="KW-0472">Membrane</keyword>
<evidence type="ECO:0000313" key="15">
    <source>
        <dbReference type="EMBL" id="SCM59376.1"/>
    </source>
</evidence>
<keyword evidence="12" id="KW-1003">Cell membrane</keyword>
<feature type="transmembrane region" description="Helical" evidence="12">
    <location>
        <begin position="239"/>
        <end position="258"/>
    </location>
</feature>
<keyword evidence="12 14" id="KW-0460">Magnesium</keyword>
<dbReference type="GO" id="GO:0008360">
    <property type="term" value="P:regulation of cell shape"/>
    <property type="evidence" value="ECO:0007669"/>
    <property type="project" value="UniProtKB-KW"/>
</dbReference>
<dbReference type="GO" id="GO:0009252">
    <property type="term" value="P:peptidoglycan biosynthetic process"/>
    <property type="evidence" value="ECO:0007669"/>
    <property type="project" value="UniProtKB-UniRule"/>
</dbReference>
<feature type="transmembrane region" description="Helical" evidence="12">
    <location>
        <begin position="278"/>
        <end position="295"/>
    </location>
</feature>
<gene>
    <name evidence="12 15" type="primary">mraY</name>
    <name evidence="15" type="ORF">ING2E5A_2580</name>
</gene>
<feature type="transmembrane region" description="Helical" evidence="12">
    <location>
        <begin position="329"/>
        <end position="352"/>
    </location>
</feature>
<evidence type="ECO:0000256" key="2">
    <source>
        <dbReference type="ARBA" id="ARBA00005583"/>
    </source>
</evidence>
<dbReference type="KEGG" id="pmuc:ING2E5A_2580"/>
<comment type="pathway">
    <text evidence="12">Cell wall biogenesis; peptidoglycan biosynthesis.</text>
</comment>
<dbReference type="PANTHER" id="PTHR22926">
    <property type="entry name" value="PHOSPHO-N-ACETYLMURAMOYL-PENTAPEPTIDE-TRANSFERASE"/>
    <property type="match status" value="1"/>
</dbReference>
<keyword evidence="8 12" id="KW-1133">Transmembrane helix</keyword>
<feature type="transmembrane region" description="Helical" evidence="12">
    <location>
        <begin position="135"/>
        <end position="152"/>
    </location>
</feature>
<protein>
    <recommendedName>
        <fullName evidence="12 13">Phospho-N-acetylmuramoyl-pentapeptide-transferase</fullName>
        <ecNumber evidence="12 13">2.7.8.13</ecNumber>
    </recommendedName>
    <alternativeName>
        <fullName evidence="12">UDP-MurNAc-pentapeptide phosphotransferase</fullName>
    </alternativeName>
</protein>
<dbReference type="GO" id="GO:0071555">
    <property type="term" value="P:cell wall organization"/>
    <property type="evidence" value="ECO:0007669"/>
    <property type="project" value="UniProtKB-KW"/>
</dbReference>
<evidence type="ECO:0000256" key="6">
    <source>
        <dbReference type="ARBA" id="ARBA00022960"/>
    </source>
</evidence>
<keyword evidence="7 12" id="KW-0573">Peptidoglycan synthesis</keyword>
<dbReference type="Proteomes" id="UP000178485">
    <property type="component" value="Chromosome i"/>
</dbReference>
<dbReference type="UniPathway" id="UPA00219"/>
<name>A0A1G4G9Z3_9BACT</name>
<keyword evidence="16" id="KW-1185">Reference proteome</keyword>
<keyword evidence="5 12" id="KW-0812">Transmembrane</keyword>
<evidence type="ECO:0000256" key="14">
    <source>
        <dbReference type="PIRSR" id="PIRSR600715-1"/>
    </source>
</evidence>
<dbReference type="NCBIfam" id="TIGR00445">
    <property type="entry name" value="mraY"/>
    <property type="match status" value="1"/>
</dbReference>
<comment type="function">
    <text evidence="12">Catalyzes the initial step of the lipid cycle reactions in the biosynthesis of the cell wall peptidoglycan: transfers peptidoglycan precursor phospho-MurNAc-pentapeptide from UDP-MurNAc-pentapeptide onto the lipid carrier undecaprenyl phosphate, yielding undecaprenyl-pyrophosphoryl-MurNAc-pentapeptide, known as lipid I.</text>
</comment>
<dbReference type="GO" id="GO:0005886">
    <property type="term" value="C:plasma membrane"/>
    <property type="evidence" value="ECO:0007669"/>
    <property type="project" value="UniProtKB-SubCell"/>
</dbReference>
<reference evidence="15 16" key="1">
    <citation type="submission" date="2016-08" db="EMBL/GenBank/DDBJ databases">
        <authorList>
            <person name="Seilhamer J.J."/>
        </authorList>
    </citation>
    <scope>NUCLEOTIDE SEQUENCE [LARGE SCALE GENOMIC DNA]</scope>
    <source>
        <strain evidence="15">ING2-E5A</strain>
    </source>
</reference>
<dbReference type="GO" id="GO:0051301">
    <property type="term" value="P:cell division"/>
    <property type="evidence" value="ECO:0007669"/>
    <property type="project" value="UniProtKB-KW"/>
</dbReference>
<dbReference type="RefSeq" id="WP_071137673.1">
    <property type="nucleotide sequence ID" value="NZ_DUQN01000074.1"/>
</dbReference>
<dbReference type="PROSITE" id="PS01348">
    <property type="entry name" value="MRAY_2"/>
    <property type="match status" value="1"/>
</dbReference>
<keyword evidence="4 12" id="KW-0808">Transferase</keyword>
<dbReference type="PANTHER" id="PTHR22926:SF5">
    <property type="entry name" value="PHOSPHO-N-ACETYLMURAMOYL-PENTAPEPTIDE-TRANSFERASE HOMOLOG"/>
    <property type="match status" value="1"/>
</dbReference>
<organism evidence="15 16">
    <name type="scientific">Petrimonas mucosa</name>
    <dbReference type="NCBI Taxonomy" id="1642646"/>
    <lineage>
        <taxon>Bacteria</taxon>
        <taxon>Pseudomonadati</taxon>
        <taxon>Bacteroidota</taxon>
        <taxon>Bacteroidia</taxon>
        <taxon>Bacteroidales</taxon>
        <taxon>Dysgonomonadaceae</taxon>
        <taxon>Petrimonas</taxon>
    </lineage>
</organism>
<dbReference type="GO" id="GO:0046872">
    <property type="term" value="F:metal ion binding"/>
    <property type="evidence" value="ECO:0007669"/>
    <property type="project" value="UniProtKB-KW"/>
</dbReference>
<dbReference type="AlphaFoldDB" id="A0A1G4G9Z3"/>
<keyword evidence="12 14" id="KW-0479">Metal-binding</keyword>
<dbReference type="InterPro" id="IPR000715">
    <property type="entry name" value="Glycosyl_transferase_4"/>
</dbReference>
<keyword evidence="10 12" id="KW-0131">Cell cycle</keyword>
<dbReference type="InterPro" id="IPR003524">
    <property type="entry name" value="PNAcMuramoyl-5peptid_Trfase"/>
</dbReference>
<comment type="subcellular location">
    <subcellularLocation>
        <location evidence="12">Cell membrane</location>
        <topology evidence="12">Multi-pass membrane protein</topology>
    </subcellularLocation>
    <subcellularLocation>
        <location evidence="1">Membrane</location>
        <topology evidence="1">Multi-pass membrane protein</topology>
    </subcellularLocation>
</comment>
<dbReference type="GO" id="GO:0051992">
    <property type="term" value="F:UDP-N-acetylmuramoyl-L-alanyl-D-glutamyl-meso-2,6-diaminopimelyl-D-alanyl-D-alanine:undecaprenyl-phosphate transferase activity"/>
    <property type="evidence" value="ECO:0007669"/>
    <property type="project" value="RHEA"/>
</dbReference>
<evidence type="ECO:0000256" key="9">
    <source>
        <dbReference type="ARBA" id="ARBA00023136"/>
    </source>
</evidence>
<dbReference type="CDD" id="cd06852">
    <property type="entry name" value="GT_MraY"/>
    <property type="match status" value="1"/>
</dbReference>
<dbReference type="EMBL" id="LT608328">
    <property type="protein sequence ID" value="SCM59376.1"/>
    <property type="molecule type" value="Genomic_DNA"/>
</dbReference>
<evidence type="ECO:0000256" key="3">
    <source>
        <dbReference type="ARBA" id="ARBA00022618"/>
    </source>
</evidence>
<feature type="transmembrane region" description="Helical" evidence="12">
    <location>
        <begin position="397"/>
        <end position="416"/>
    </location>
</feature>
<feature type="transmembrane region" description="Helical" evidence="12">
    <location>
        <begin position="302"/>
        <end position="323"/>
    </location>
</feature>
<feature type="transmembrane region" description="Helical" evidence="12">
    <location>
        <begin position="74"/>
        <end position="91"/>
    </location>
</feature>
<dbReference type="PROSITE" id="PS01347">
    <property type="entry name" value="MRAY_1"/>
    <property type="match status" value="1"/>
</dbReference>
<sequence>MLYYLFQYLDKLDVPGAGMFQYVTFRASLAAIISLLFSVIVGARIIRALQKNQIGETIRNLDLEGQYSKRGTPTMGGVIIIVSILVAILLMGKLENIYIIIMIISTVWLGALGFADDYIKVLKREKEGLKGKIKVVAQVGLGLIVGLIMYMSPDIVSRENTEVRVNNVIEQVQYKGQDVKTTKTTIPFVKNNNFDYRWLVSWMGDFADVAVWVVFVLAVILIVTAVSNSANLTDGLDGLASGSSAVIGVALGVLAYVSGRVDFASYLNIMYIPGSDELMVFAAAFVGATVGFLWYNAYPAQVFMGDTGSLTLGGIIGVFAVLIHKELLLPILCGVFFVEALSVILQVSYFKYTKKKTGVGKRVFKMTPLHHHFQKAGNAGIDALIQKPLVPITEPKLVSRFWLIGMILAVIAVATLKMR</sequence>
<evidence type="ECO:0000256" key="1">
    <source>
        <dbReference type="ARBA" id="ARBA00004141"/>
    </source>
</evidence>
<dbReference type="HAMAP" id="MF_00038">
    <property type="entry name" value="MraY"/>
    <property type="match status" value="1"/>
</dbReference>
<evidence type="ECO:0000313" key="16">
    <source>
        <dbReference type="Proteomes" id="UP000178485"/>
    </source>
</evidence>
<accession>A0A1G4G9Z3</accession>
<keyword evidence="11 12" id="KW-0961">Cell wall biogenesis/degradation</keyword>
<dbReference type="GO" id="GO:0008963">
    <property type="term" value="F:phospho-N-acetylmuramoyl-pentapeptide-transferase activity"/>
    <property type="evidence" value="ECO:0007669"/>
    <property type="project" value="UniProtKB-UniRule"/>
</dbReference>
<dbReference type="STRING" id="1642646.ING2E5A_2580"/>
<feature type="transmembrane region" description="Helical" evidence="12">
    <location>
        <begin position="209"/>
        <end position="227"/>
    </location>
</feature>
<keyword evidence="6 12" id="KW-0133">Cell shape</keyword>
<evidence type="ECO:0000256" key="4">
    <source>
        <dbReference type="ARBA" id="ARBA00022679"/>
    </source>
</evidence>
<dbReference type="InterPro" id="IPR018480">
    <property type="entry name" value="PNAcMuramoyl-5peptid_Trfase_CS"/>
</dbReference>
<feature type="binding site" evidence="14">
    <location>
        <position position="306"/>
    </location>
    <ligand>
        <name>Mg(2+)</name>
        <dbReference type="ChEBI" id="CHEBI:18420"/>
    </ligand>
</feature>
<evidence type="ECO:0000256" key="11">
    <source>
        <dbReference type="ARBA" id="ARBA00023316"/>
    </source>
</evidence>
<feature type="transmembrane region" description="Helical" evidence="12">
    <location>
        <begin position="97"/>
        <end position="115"/>
    </location>
</feature>
<evidence type="ECO:0000256" key="5">
    <source>
        <dbReference type="ARBA" id="ARBA00022692"/>
    </source>
</evidence>
<evidence type="ECO:0000256" key="13">
    <source>
        <dbReference type="NCBIfam" id="TIGR00445"/>
    </source>
</evidence>
<evidence type="ECO:0000256" key="8">
    <source>
        <dbReference type="ARBA" id="ARBA00022989"/>
    </source>
</evidence>
<evidence type="ECO:0000256" key="10">
    <source>
        <dbReference type="ARBA" id="ARBA00023306"/>
    </source>
</evidence>
<keyword evidence="3 12" id="KW-0132">Cell division</keyword>
<dbReference type="EC" id="2.7.8.13" evidence="12 13"/>
<comment type="cofactor">
    <cofactor evidence="12 14">
        <name>Mg(2+)</name>
        <dbReference type="ChEBI" id="CHEBI:18420"/>
    </cofactor>
</comment>
<evidence type="ECO:0000256" key="7">
    <source>
        <dbReference type="ARBA" id="ARBA00022984"/>
    </source>
</evidence>
<dbReference type="Pfam" id="PF10555">
    <property type="entry name" value="MraY_sig1"/>
    <property type="match status" value="1"/>
</dbReference>
<feature type="binding site" evidence="14">
    <location>
        <position position="231"/>
    </location>
    <ligand>
        <name>Mg(2+)</name>
        <dbReference type="ChEBI" id="CHEBI:18420"/>
    </ligand>
</feature>
<dbReference type="Pfam" id="PF00953">
    <property type="entry name" value="Glycos_transf_4"/>
    <property type="match status" value="1"/>
</dbReference>
<comment type="similarity">
    <text evidence="2 12">Belongs to the glycosyltransferase 4 family. MraY subfamily.</text>
</comment>
<comment type="catalytic activity">
    <reaction evidence="12">
        <text>UDP-N-acetyl-alpha-D-muramoyl-L-alanyl-gamma-D-glutamyl-meso-2,6-diaminopimeloyl-D-alanyl-D-alanine + di-trans,octa-cis-undecaprenyl phosphate = di-trans,octa-cis-undecaprenyl diphospho-N-acetyl-alpha-D-muramoyl-L-alanyl-D-glutamyl-meso-2,6-diaminopimeloyl-D-alanyl-D-alanine + UMP</text>
        <dbReference type="Rhea" id="RHEA:28386"/>
        <dbReference type="ChEBI" id="CHEBI:57865"/>
        <dbReference type="ChEBI" id="CHEBI:60392"/>
        <dbReference type="ChEBI" id="CHEBI:61386"/>
        <dbReference type="ChEBI" id="CHEBI:61387"/>
        <dbReference type="EC" id="2.7.8.13"/>
    </reaction>
</comment>
<proteinExistence type="inferred from homology"/>
<feature type="transmembrane region" description="Helical" evidence="12">
    <location>
        <begin position="20"/>
        <end position="43"/>
    </location>
</feature>